<proteinExistence type="predicted"/>
<comment type="caution">
    <text evidence="2">The sequence shown here is derived from an EMBL/GenBank/DDBJ whole genome shotgun (WGS) entry which is preliminary data.</text>
</comment>
<protein>
    <recommendedName>
        <fullName evidence="4">Outer membrane protein beta-barrel domain-containing protein</fullName>
    </recommendedName>
</protein>
<dbReference type="RefSeq" id="WP_157564712.1">
    <property type="nucleotide sequence ID" value="NZ_WPIK01000004.1"/>
</dbReference>
<evidence type="ECO:0000313" key="3">
    <source>
        <dbReference type="Proteomes" id="UP000462014"/>
    </source>
</evidence>
<organism evidence="2 3">
    <name type="scientific">Mucilaginibacter arboris</name>
    <dbReference type="NCBI Taxonomy" id="2682090"/>
    <lineage>
        <taxon>Bacteria</taxon>
        <taxon>Pseudomonadati</taxon>
        <taxon>Bacteroidota</taxon>
        <taxon>Sphingobacteriia</taxon>
        <taxon>Sphingobacteriales</taxon>
        <taxon>Sphingobacteriaceae</taxon>
        <taxon>Mucilaginibacter</taxon>
    </lineage>
</organism>
<evidence type="ECO:0000313" key="2">
    <source>
        <dbReference type="EMBL" id="MVN20850.1"/>
    </source>
</evidence>
<dbReference type="AlphaFoldDB" id="A0A7K1SUY3"/>
<sequence length="206" mass="23238">MKILFTFLLLTISISSFAQDSISYKSYRSVWSIIPHFGVGDKQTRSSFTTYGGIGLRREFSLFKLLSLNAIVSYSSAYGKYGQPNLNTLSAGGGLTVYPIYFYDLIFGKTFLKMRGDEKSKADVYFDISVEYNLNNTKYGSSSSVPNLRAEYNFGRGNLNKILFLSPKFGFQFLSLEQPIGSNNHKHYSFYYIGAAIGLNPKLKNR</sequence>
<reference evidence="2 3" key="1">
    <citation type="submission" date="2019-12" db="EMBL/GenBank/DDBJ databases">
        <title>Mucilaginibacter sp. HMF7410 genome sequencing and assembly.</title>
        <authorList>
            <person name="Kang H."/>
            <person name="Cha I."/>
            <person name="Kim H."/>
            <person name="Joh K."/>
        </authorList>
    </citation>
    <scope>NUCLEOTIDE SEQUENCE [LARGE SCALE GENOMIC DNA]</scope>
    <source>
        <strain evidence="2 3">HMF7410</strain>
    </source>
</reference>
<feature type="chain" id="PRO_5029456817" description="Outer membrane protein beta-barrel domain-containing protein" evidence="1">
    <location>
        <begin position="19"/>
        <end position="206"/>
    </location>
</feature>
<feature type="signal peptide" evidence="1">
    <location>
        <begin position="1"/>
        <end position="18"/>
    </location>
</feature>
<dbReference type="Proteomes" id="UP000462014">
    <property type="component" value="Unassembled WGS sequence"/>
</dbReference>
<evidence type="ECO:0000256" key="1">
    <source>
        <dbReference type="SAM" id="SignalP"/>
    </source>
</evidence>
<accession>A0A7K1SUY3</accession>
<name>A0A7K1SUY3_9SPHI</name>
<evidence type="ECO:0008006" key="4">
    <source>
        <dbReference type="Google" id="ProtNLM"/>
    </source>
</evidence>
<keyword evidence="3" id="KW-1185">Reference proteome</keyword>
<gene>
    <name evidence="2" type="ORF">GO621_04795</name>
</gene>
<dbReference type="EMBL" id="WPIK01000004">
    <property type="protein sequence ID" value="MVN20850.1"/>
    <property type="molecule type" value="Genomic_DNA"/>
</dbReference>
<keyword evidence="1" id="KW-0732">Signal</keyword>